<dbReference type="RefSeq" id="WP_021861714.1">
    <property type="nucleotide sequence ID" value="NZ_CAJLBM010000006.1"/>
</dbReference>
<dbReference type="InterPro" id="IPR036129">
    <property type="entry name" value="Glycerate_kinase_sf"/>
</dbReference>
<dbReference type="PIRSF" id="PIRSF006078">
    <property type="entry name" value="GlxK"/>
    <property type="match status" value="1"/>
</dbReference>
<dbReference type="GO" id="GO:0031388">
    <property type="term" value="P:organic acid phosphorylation"/>
    <property type="evidence" value="ECO:0007669"/>
    <property type="project" value="UniProtKB-UniRule"/>
</dbReference>
<gene>
    <name evidence="5" type="ORF">B5F96_11165</name>
</gene>
<dbReference type="PANTHER" id="PTHR21599">
    <property type="entry name" value="GLYCERATE KINASE"/>
    <property type="match status" value="1"/>
</dbReference>
<reference evidence="6" key="1">
    <citation type="submission" date="2017-04" db="EMBL/GenBank/DDBJ databases">
        <title>Function of individual gut microbiota members based on whole genome sequencing of pure cultures obtained from chicken caecum.</title>
        <authorList>
            <person name="Medvecky M."/>
            <person name="Cejkova D."/>
            <person name="Polansky O."/>
            <person name="Karasova D."/>
            <person name="Kubasova T."/>
            <person name="Cizek A."/>
            <person name="Rychlik I."/>
        </authorList>
    </citation>
    <scope>NUCLEOTIDE SEQUENCE [LARGE SCALE GENOMIC DNA]</scope>
    <source>
        <strain evidence="6">An42</strain>
    </source>
</reference>
<evidence type="ECO:0000256" key="1">
    <source>
        <dbReference type="ARBA" id="ARBA00006284"/>
    </source>
</evidence>
<dbReference type="NCBIfam" id="TIGR00045">
    <property type="entry name" value="glycerate kinase"/>
    <property type="match status" value="1"/>
</dbReference>
<evidence type="ECO:0000256" key="3">
    <source>
        <dbReference type="ARBA" id="ARBA00022777"/>
    </source>
</evidence>
<dbReference type="Gene3D" id="3.90.1510.10">
    <property type="entry name" value="Glycerate kinase, domain 2"/>
    <property type="match status" value="1"/>
</dbReference>
<protein>
    <submittedName>
        <fullName evidence="5">Glycerate kinase</fullName>
    </submittedName>
</protein>
<proteinExistence type="inferred from homology"/>
<accession>A0A9Q5SR51</accession>
<comment type="similarity">
    <text evidence="1 4">Belongs to the glycerate kinase type-1 family.</text>
</comment>
<dbReference type="EMBL" id="NFIJ01000011">
    <property type="protein sequence ID" value="OUO04656.1"/>
    <property type="molecule type" value="Genomic_DNA"/>
</dbReference>
<sequence length="385" mass="40764">MNKIVIAIDSFKGCLTSEEAGIAVMKGIKTIFPDCEILLFPIADGGEGMLDVLVSATQGKYRTLPAHGPLMELIQTQYGISGDGQTALIEMAAISGLPLVPEEKRNPMLTTTYGTGELILDALEQGCRRFIVGIGGSATNDAGLGMLQALGFRFLDKRGNLLGTGGKIMSQVASIDTSAVHPALKETRFTIACDVHNPFCGSDGAAYVFAPQKGADARMVKELEAGMQALSQVIRSATGKDISNIPGAGAAGGMGGGFLAFLNAELKPGIRLMLDALDFGKKIKGADLIFTGEGRADRQTAMGKVPSGILEEARKQNIPVIVLAGSIEDADQMNWAGFQGVFSITPGPVSLENAMKPEFAKENIRRLVTQICSVIHPFRNSFSRR</sequence>
<comment type="caution">
    <text evidence="5">The sequence shown here is derived from an EMBL/GenBank/DDBJ whole genome shotgun (WGS) entry which is preliminary data.</text>
</comment>
<keyword evidence="3 4" id="KW-0418">Kinase</keyword>
<organism evidence="5 6">
    <name type="scientific">Parabacteroides johnsonii</name>
    <dbReference type="NCBI Taxonomy" id="387661"/>
    <lineage>
        <taxon>Bacteria</taxon>
        <taxon>Pseudomonadati</taxon>
        <taxon>Bacteroidota</taxon>
        <taxon>Bacteroidia</taxon>
        <taxon>Bacteroidales</taxon>
        <taxon>Tannerellaceae</taxon>
        <taxon>Parabacteroides</taxon>
    </lineage>
</organism>
<dbReference type="InterPro" id="IPR004381">
    <property type="entry name" value="Glycerate_kinase"/>
</dbReference>
<keyword evidence="2 4" id="KW-0808">Transferase</keyword>
<name>A0A9Q5SR51_9BACT</name>
<evidence type="ECO:0000313" key="5">
    <source>
        <dbReference type="EMBL" id="OUO04656.1"/>
    </source>
</evidence>
<dbReference type="Proteomes" id="UP000195975">
    <property type="component" value="Unassembled WGS sequence"/>
</dbReference>
<dbReference type="Gene3D" id="3.40.50.10350">
    <property type="entry name" value="Glycerate kinase, domain 1"/>
    <property type="match status" value="1"/>
</dbReference>
<dbReference type="GO" id="GO:0008887">
    <property type="term" value="F:glycerate kinase activity"/>
    <property type="evidence" value="ECO:0007669"/>
    <property type="project" value="UniProtKB-UniRule"/>
</dbReference>
<dbReference type="AlphaFoldDB" id="A0A9Q5SR51"/>
<dbReference type="InterPro" id="IPR018197">
    <property type="entry name" value="Glycerate_kinase_RE-like"/>
</dbReference>
<evidence type="ECO:0000313" key="6">
    <source>
        <dbReference type="Proteomes" id="UP000195975"/>
    </source>
</evidence>
<evidence type="ECO:0000256" key="2">
    <source>
        <dbReference type="ARBA" id="ARBA00022679"/>
    </source>
</evidence>
<dbReference type="InterPro" id="IPR018193">
    <property type="entry name" value="Glyc_kinase_flavodox-like_fold"/>
</dbReference>
<evidence type="ECO:0000256" key="4">
    <source>
        <dbReference type="PIRNR" id="PIRNR006078"/>
    </source>
</evidence>
<dbReference type="PANTHER" id="PTHR21599:SF0">
    <property type="entry name" value="GLYCERATE KINASE"/>
    <property type="match status" value="1"/>
</dbReference>
<dbReference type="Pfam" id="PF02595">
    <property type="entry name" value="Gly_kinase"/>
    <property type="match status" value="1"/>
</dbReference>
<dbReference type="SUPFAM" id="SSF110738">
    <property type="entry name" value="Glycerate kinase I"/>
    <property type="match status" value="1"/>
</dbReference>